<evidence type="ECO:0000256" key="1">
    <source>
        <dbReference type="SAM" id="SignalP"/>
    </source>
</evidence>
<dbReference type="AlphaFoldDB" id="A0A9X2P7S3"/>
<accession>A0A9X2P7S3</accession>
<dbReference type="InterPro" id="IPR023614">
    <property type="entry name" value="Porin_dom_sf"/>
</dbReference>
<keyword evidence="3" id="KW-1185">Reference proteome</keyword>
<evidence type="ECO:0008006" key="4">
    <source>
        <dbReference type="Google" id="ProtNLM"/>
    </source>
</evidence>
<comment type="caution">
    <text evidence="2">The sequence shown here is derived from an EMBL/GenBank/DDBJ whole genome shotgun (WGS) entry which is preliminary data.</text>
</comment>
<keyword evidence="1" id="KW-0732">Signal</keyword>
<dbReference type="Gene3D" id="2.40.160.10">
    <property type="entry name" value="Porin"/>
    <property type="match status" value="1"/>
</dbReference>
<protein>
    <recommendedName>
        <fullName evidence="4">Outer membrane porin, OprD family</fullName>
    </recommendedName>
</protein>
<sequence>MRLISLMLFLGLIFPTVAQENHIDSLSGHEESGRKLGHDLEKGKFDFHIRSFLMSTHNRGDLLDYSALGVGAGLGYLSPVYKGFQVGFSGFFVFQLFENNLAVADPTTGAGNRYEILLFDMHDPENMTDLDRLEEFFISYKRGNFRTVFGRQKINSPFLNEQDNRMRPNIFSGLTVNYQKSKWETTASWLSAVTIRGTVDWFSMEESFGVYPFGRNPFGKPSNYSHNISSKGMGMIGLKYRKDGFSAQGWNYFAENVFNMSFLQGDYVLDLGHASVDLGGQGFFQTAVNGGGNSEIEKTYMLPDEKSFGFGAKIGLNSGRHHISANFLGINDRGRFLFPREWGRENFYASMSRERYEGSGDMDALVFKYAYDTPINGLNAQFGAGKVNHGGLDSFKTNKYGIPSYYHFTGLLDYRFSNYLEGLDIQFMVAQKTAQNQDEVPDKYRINRVDMWNLNFIIDYRF</sequence>
<gene>
    <name evidence="2" type="ORF">NU887_15245</name>
</gene>
<evidence type="ECO:0000313" key="3">
    <source>
        <dbReference type="Proteomes" id="UP001142175"/>
    </source>
</evidence>
<reference evidence="2" key="1">
    <citation type="submission" date="2022-08" db="EMBL/GenBank/DDBJ databases">
        <authorList>
            <person name="Zhang D."/>
        </authorList>
    </citation>
    <scope>NUCLEOTIDE SEQUENCE</scope>
    <source>
        <strain evidence="2">XJ19-11</strain>
    </source>
</reference>
<dbReference type="Proteomes" id="UP001142175">
    <property type="component" value="Unassembled WGS sequence"/>
</dbReference>
<name>A0A9X2P7S3_9BACT</name>
<proteinExistence type="predicted"/>
<dbReference type="RefSeq" id="WP_258424242.1">
    <property type="nucleotide sequence ID" value="NZ_JANSUY010000014.1"/>
</dbReference>
<dbReference type="EMBL" id="JANSUY010000014">
    <property type="protein sequence ID" value="MCR9016396.1"/>
    <property type="molecule type" value="Genomic_DNA"/>
</dbReference>
<feature type="chain" id="PRO_5040736569" description="Outer membrane porin, OprD family" evidence="1">
    <location>
        <begin position="19"/>
        <end position="462"/>
    </location>
</feature>
<feature type="signal peptide" evidence="1">
    <location>
        <begin position="1"/>
        <end position="18"/>
    </location>
</feature>
<evidence type="ECO:0000313" key="2">
    <source>
        <dbReference type="EMBL" id="MCR9016396.1"/>
    </source>
</evidence>
<organism evidence="2 3">
    <name type="scientific">Aquiflexum gelatinilyticum</name>
    <dbReference type="NCBI Taxonomy" id="2961943"/>
    <lineage>
        <taxon>Bacteria</taxon>
        <taxon>Pseudomonadati</taxon>
        <taxon>Bacteroidota</taxon>
        <taxon>Cytophagia</taxon>
        <taxon>Cytophagales</taxon>
        <taxon>Cyclobacteriaceae</taxon>
        <taxon>Aquiflexum</taxon>
    </lineage>
</organism>